<dbReference type="EMBL" id="JACCCW010000002">
    <property type="protein sequence ID" value="NYF80218.1"/>
    <property type="molecule type" value="Genomic_DNA"/>
</dbReference>
<protein>
    <submittedName>
        <fullName evidence="2">Uncharacterized protein</fullName>
    </submittedName>
</protein>
<keyword evidence="1" id="KW-0732">Signal</keyword>
<evidence type="ECO:0000256" key="1">
    <source>
        <dbReference type="SAM" id="SignalP"/>
    </source>
</evidence>
<feature type="chain" id="PRO_5031534192" evidence="1">
    <location>
        <begin position="19"/>
        <end position="141"/>
    </location>
</feature>
<accession>A0A7Y9TTR0</accession>
<reference evidence="2 3" key="1">
    <citation type="submission" date="2020-07" db="EMBL/GenBank/DDBJ databases">
        <title>Genomic Encyclopedia of Type Strains, Phase IV (KMG-V): Genome sequencing to study the core and pangenomes of soil and plant-associated prokaryotes.</title>
        <authorList>
            <person name="Whitman W."/>
        </authorList>
    </citation>
    <scope>NUCLEOTIDE SEQUENCE [LARGE SCALE GENOMIC DNA]</scope>
    <source>
        <strain evidence="2 3">X4EP2</strain>
    </source>
</reference>
<feature type="signal peptide" evidence="1">
    <location>
        <begin position="1"/>
        <end position="18"/>
    </location>
</feature>
<comment type="caution">
    <text evidence="2">The sequence shown here is derived from an EMBL/GenBank/DDBJ whole genome shotgun (WGS) entry which is preliminary data.</text>
</comment>
<evidence type="ECO:0000313" key="3">
    <source>
        <dbReference type="Proteomes" id="UP000589520"/>
    </source>
</evidence>
<proteinExistence type="predicted"/>
<evidence type="ECO:0000313" key="2">
    <source>
        <dbReference type="EMBL" id="NYF80218.1"/>
    </source>
</evidence>
<sequence length="141" mass="15237">MIHRLSVTFVLVAGLVFARPAPSQSARPKIPVYVECKCPDTLGSTFGTKIKSLVTASTPYQLSDKATAVFQYIIVSVDGDKTKLAPAGQLSAISTLITGDDGKWVHHAVYAVTNDTVDEAAQNDLRSLSDLIMEAMRQRNN</sequence>
<organism evidence="2 3">
    <name type="scientific">Granulicella arctica</name>
    <dbReference type="NCBI Taxonomy" id="940613"/>
    <lineage>
        <taxon>Bacteria</taxon>
        <taxon>Pseudomonadati</taxon>
        <taxon>Acidobacteriota</taxon>
        <taxon>Terriglobia</taxon>
        <taxon>Terriglobales</taxon>
        <taxon>Acidobacteriaceae</taxon>
        <taxon>Granulicella</taxon>
    </lineage>
</organism>
<gene>
    <name evidence="2" type="ORF">HDF17_002538</name>
</gene>
<dbReference type="RefSeq" id="WP_179491462.1">
    <property type="nucleotide sequence ID" value="NZ_JACCCW010000002.1"/>
</dbReference>
<dbReference type="Proteomes" id="UP000589520">
    <property type="component" value="Unassembled WGS sequence"/>
</dbReference>
<dbReference type="AlphaFoldDB" id="A0A7Y9TTR0"/>
<name>A0A7Y9TTR0_9BACT</name>
<keyword evidence="3" id="KW-1185">Reference proteome</keyword>